<dbReference type="Proteomes" id="UP000008144">
    <property type="component" value="Chromosome 7"/>
</dbReference>
<dbReference type="EMBL" id="EAAA01002435">
    <property type="status" value="NOT_ANNOTATED_CDS"/>
    <property type="molecule type" value="Genomic_DNA"/>
</dbReference>
<reference evidence="7" key="4">
    <citation type="submission" date="2025-09" db="UniProtKB">
        <authorList>
            <consortium name="Ensembl"/>
        </authorList>
    </citation>
    <scope>IDENTIFICATION</scope>
</reference>
<evidence type="ECO:0000256" key="2">
    <source>
        <dbReference type="ARBA" id="ARBA00022692"/>
    </source>
</evidence>
<evidence type="ECO:0000313" key="8">
    <source>
        <dbReference type="Proteomes" id="UP000008144"/>
    </source>
</evidence>
<evidence type="ECO:0000259" key="6">
    <source>
        <dbReference type="Pfam" id="PF01490"/>
    </source>
</evidence>
<dbReference type="PANTHER" id="PTHR22950:SF703">
    <property type="entry name" value="AMINO ACID TRANSPORTER TRANSMEMBRANE DOMAIN-CONTAINING PROTEIN"/>
    <property type="match status" value="1"/>
</dbReference>
<reference evidence="8" key="1">
    <citation type="journal article" date="2002" name="Science">
        <title>The draft genome of Ciona intestinalis: insights into chordate and vertebrate origins.</title>
        <authorList>
            <person name="Dehal P."/>
            <person name="Satou Y."/>
            <person name="Campbell R.K."/>
            <person name="Chapman J."/>
            <person name="Degnan B."/>
            <person name="De Tomaso A."/>
            <person name="Davidson B."/>
            <person name="Di Gregorio A."/>
            <person name="Gelpke M."/>
            <person name="Goodstein D.M."/>
            <person name="Harafuji N."/>
            <person name="Hastings K.E."/>
            <person name="Ho I."/>
            <person name="Hotta K."/>
            <person name="Huang W."/>
            <person name="Kawashima T."/>
            <person name="Lemaire P."/>
            <person name="Martinez D."/>
            <person name="Meinertzhagen I.A."/>
            <person name="Necula S."/>
            <person name="Nonaka M."/>
            <person name="Putnam N."/>
            <person name="Rash S."/>
            <person name="Saiga H."/>
            <person name="Satake M."/>
            <person name="Terry A."/>
            <person name="Yamada L."/>
            <person name="Wang H.G."/>
            <person name="Awazu S."/>
            <person name="Azumi K."/>
            <person name="Boore J."/>
            <person name="Branno M."/>
            <person name="Chin-Bow S."/>
            <person name="DeSantis R."/>
            <person name="Doyle S."/>
            <person name="Francino P."/>
            <person name="Keys D.N."/>
            <person name="Haga S."/>
            <person name="Hayashi H."/>
            <person name="Hino K."/>
            <person name="Imai K.S."/>
            <person name="Inaba K."/>
            <person name="Kano S."/>
            <person name="Kobayashi K."/>
            <person name="Kobayashi M."/>
            <person name="Lee B.I."/>
            <person name="Makabe K.W."/>
            <person name="Manohar C."/>
            <person name="Matassi G."/>
            <person name="Medina M."/>
            <person name="Mochizuki Y."/>
            <person name="Mount S."/>
            <person name="Morishita T."/>
            <person name="Miura S."/>
            <person name="Nakayama A."/>
            <person name="Nishizaka S."/>
            <person name="Nomoto H."/>
            <person name="Ohta F."/>
            <person name="Oishi K."/>
            <person name="Rigoutsos I."/>
            <person name="Sano M."/>
            <person name="Sasaki A."/>
            <person name="Sasakura Y."/>
            <person name="Shoguchi E."/>
            <person name="Shin-i T."/>
            <person name="Spagnuolo A."/>
            <person name="Stainier D."/>
            <person name="Suzuki M.M."/>
            <person name="Tassy O."/>
            <person name="Takatori N."/>
            <person name="Tokuoka M."/>
            <person name="Yagi K."/>
            <person name="Yoshizaki F."/>
            <person name="Wada S."/>
            <person name="Zhang C."/>
            <person name="Hyatt P.D."/>
            <person name="Larimer F."/>
            <person name="Detter C."/>
            <person name="Doggett N."/>
            <person name="Glavina T."/>
            <person name="Hawkins T."/>
            <person name="Richardson P."/>
            <person name="Lucas S."/>
            <person name="Kohara Y."/>
            <person name="Levine M."/>
            <person name="Satoh N."/>
            <person name="Rokhsar D.S."/>
        </authorList>
    </citation>
    <scope>NUCLEOTIDE SEQUENCE [LARGE SCALE GENOMIC DNA]</scope>
</reference>
<protein>
    <recommendedName>
        <fullName evidence="6">Amino acid transporter transmembrane domain-containing protein</fullName>
    </recommendedName>
</protein>
<accession>F7A4D7</accession>
<reference evidence="7" key="3">
    <citation type="submission" date="2025-08" db="UniProtKB">
        <authorList>
            <consortium name="Ensembl"/>
        </authorList>
    </citation>
    <scope>IDENTIFICATION</scope>
</reference>
<dbReference type="STRING" id="7719.ENSCINP00000003553"/>
<feature type="transmembrane region" description="Helical" evidence="5">
    <location>
        <begin position="171"/>
        <end position="191"/>
    </location>
</feature>
<keyword evidence="3 5" id="KW-1133">Transmembrane helix</keyword>
<keyword evidence="4 5" id="KW-0472">Membrane</keyword>
<dbReference type="OMA" id="AICYTVC"/>
<keyword evidence="2 5" id="KW-0812">Transmembrane</keyword>
<feature type="transmembrane region" description="Helical" evidence="5">
    <location>
        <begin position="356"/>
        <end position="381"/>
    </location>
</feature>
<proteinExistence type="predicted"/>
<dbReference type="Gene3D" id="1.20.1740.10">
    <property type="entry name" value="Amino acid/polyamine transporter I"/>
    <property type="match status" value="1"/>
</dbReference>
<comment type="subcellular location">
    <subcellularLocation>
        <location evidence="1">Membrane</location>
        <topology evidence="1">Multi-pass membrane protein</topology>
    </subcellularLocation>
</comment>
<sequence length="457" mass="49536">MGNTNGSYDNEKEEKHAPPVSGLTVITAVLFITGEMTGSGVLALPKAVKDAGWIVGIFLIFMCAGISSFTGTVLGRCWTLLRENKPELRGHCADPYPTIGFNTFGKPGKIIVNISVYFTLYGVCVVLLLIASGNVQSLLSQVNVDMSLCYWVMIIGGALAPFCWLKSPKDFWPIALGATVTTVIACILIFIQAMMDVEKAHNATVAHIEQGEVFERGFETFFLAFGMILFCFGGMAAFPTIQADMREPSRFPKAVIVAMASILCMYIPVGAAGFAVYGDLVADNIFDSLTQGPMKSVATVLITMHLVFAYVIIQNPLSQVFEMPLNLPDEFGLKRVLVRTSITVVVIFTAESCPRFGHILALVGGSAVTLNTFVFPSIFFWKITRMHGKEWEGAYSGISAELSTAKDSTVAWTMPKWEIPLHVIIITIGVIGGVSATYSAIRGITDPTAFVPPCYVN</sequence>
<feature type="transmembrane region" description="Helical" evidence="5">
    <location>
        <begin position="51"/>
        <end position="75"/>
    </location>
</feature>
<evidence type="ECO:0000256" key="1">
    <source>
        <dbReference type="ARBA" id="ARBA00004141"/>
    </source>
</evidence>
<dbReference type="InterPro" id="IPR013057">
    <property type="entry name" value="AA_transpt_TM"/>
</dbReference>
<feature type="domain" description="Amino acid transporter transmembrane" evidence="6">
    <location>
        <begin position="23"/>
        <end position="394"/>
    </location>
</feature>
<dbReference type="HOGENOM" id="CLU_009646_2_1_1"/>
<feature type="transmembrane region" description="Helical" evidence="5">
    <location>
        <begin position="297"/>
        <end position="313"/>
    </location>
</feature>
<evidence type="ECO:0000256" key="3">
    <source>
        <dbReference type="ARBA" id="ARBA00022989"/>
    </source>
</evidence>
<dbReference type="AlphaFoldDB" id="F7A4D7"/>
<feature type="transmembrane region" description="Helical" evidence="5">
    <location>
        <begin position="254"/>
        <end position="277"/>
    </location>
</feature>
<organism evidence="7 8">
    <name type="scientific">Ciona intestinalis</name>
    <name type="common">Transparent sea squirt</name>
    <name type="synonym">Ascidia intestinalis</name>
    <dbReference type="NCBI Taxonomy" id="7719"/>
    <lineage>
        <taxon>Eukaryota</taxon>
        <taxon>Metazoa</taxon>
        <taxon>Chordata</taxon>
        <taxon>Tunicata</taxon>
        <taxon>Ascidiacea</taxon>
        <taxon>Phlebobranchia</taxon>
        <taxon>Cionidae</taxon>
        <taxon>Ciona</taxon>
    </lineage>
</organism>
<dbReference type="Ensembl" id="ENSCINT00000003553.3">
    <property type="protein sequence ID" value="ENSCINP00000003553.3"/>
    <property type="gene ID" value="ENSCING00000001758.3"/>
</dbReference>
<evidence type="ECO:0000256" key="5">
    <source>
        <dbReference type="SAM" id="Phobius"/>
    </source>
</evidence>
<feature type="transmembrane region" description="Helical" evidence="5">
    <location>
        <begin position="421"/>
        <end position="441"/>
    </location>
</feature>
<evidence type="ECO:0000256" key="4">
    <source>
        <dbReference type="ARBA" id="ARBA00023136"/>
    </source>
</evidence>
<feature type="transmembrane region" description="Helical" evidence="5">
    <location>
        <begin position="144"/>
        <end position="164"/>
    </location>
</feature>
<dbReference type="Pfam" id="PF01490">
    <property type="entry name" value="Aa_trans"/>
    <property type="match status" value="1"/>
</dbReference>
<dbReference type="InParanoid" id="F7A4D7"/>
<keyword evidence="8" id="KW-1185">Reference proteome</keyword>
<dbReference type="PANTHER" id="PTHR22950">
    <property type="entry name" value="AMINO ACID TRANSPORTER"/>
    <property type="match status" value="1"/>
</dbReference>
<dbReference type="GeneTree" id="ENSGT00730000111746"/>
<feature type="transmembrane region" description="Helical" evidence="5">
    <location>
        <begin position="221"/>
        <end position="242"/>
    </location>
</feature>
<name>F7A4D7_CIOIN</name>
<feature type="transmembrane region" description="Helical" evidence="5">
    <location>
        <begin position="110"/>
        <end position="132"/>
    </location>
</feature>
<feature type="transmembrane region" description="Helical" evidence="5">
    <location>
        <begin position="20"/>
        <end position="45"/>
    </location>
</feature>
<dbReference type="GO" id="GO:0016020">
    <property type="term" value="C:membrane"/>
    <property type="evidence" value="ECO:0007669"/>
    <property type="project" value="UniProtKB-SubCell"/>
</dbReference>
<reference evidence="7" key="2">
    <citation type="journal article" date="2008" name="Genome Biol.">
        <title>Improved genome assembly and evidence-based global gene model set for the chordate Ciona intestinalis: new insight into intron and operon populations.</title>
        <authorList>
            <person name="Satou Y."/>
            <person name="Mineta K."/>
            <person name="Ogasawara M."/>
            <person name="Sasakura Y."/>
            <person name="Shoguchi E."/>
            <person name="Ueno K."/>
            <person name="Yamada L."/>
            <person name="Matsumoto J."/>
            <person name="Wasserscheid J."/>
            <person name="Dewar K."/>
            <person name="Wiley G.B."/>
            <person name="Macmil S.L."/>
            <person name="Roe B.A."/>
            <person name="Zeller R.W."/>
            <person name="Hastings K.E."/>
            <person name="Lemaire P."/>
            <person name="Lindquist E."/>
            <person name="Endo T."/>
            <person name="Hotta K."/>
            <person name="Inaba K."/>
        </authorList>
    </citation>
    <scope>NUCLEOTIDE SEQUENCE [LARGE SCALE GENOMIC DNA]</scope>
    <source>
        <strain evidence="7">wild type</strain>
    </source>
</reference>
<evidence type="ECO:0000313" key="7">
    <source>
        <dbReference type="Ensembl" id="ENSCINP00000003553.3"/>
    </source>
</evidence>
<dbReference type="FunFam" id="1.20.1740.10:FF:000052">
    <property type="entry name" value="Lysine histidine transporter-like 3"/>
    <property type="match status" value="1"/>
</dbReference>